<dbReference type="AlphaFoldDB" id="A0A1G8W358"/>
<dbReference type="Pfam" id="PF01313">
    <property type="entry name" value="Bac_export_3"/>
    <property type="match status" value="1"/>
</dbReference>
<dbReference type="NCBIfam" id="TIGR01402">
    <property type="entry name" value="fliQ"/>
    <property type="match status" value="1"/>
</dbReference>
<evidence type="ECO:0000256" key="6">
    <source>
        <dbReference type="ARBA" id="ARBA00022989"/>
    </source>
</evidence>
<evidence type="ECO:0000256" key="7">
    <source>
        <dbReference type="ARBA" id="ARBA00023136"/>
    </source>
</evidence>
<keyword evidence="7 9" id="KW-0472">Membrane</keyword>
<dbReference type="STRING" id="407036.SAMN05216243_0501"/>
<sequence length="89" mass="9741">MSGEFVISLAQQGIYTILLVTGPLLLLALVVGLIVSIFQATTQIQEQTLAFIPKIVAVLVGLIFFGPWMLTRMVEFAANIFQNLNQFVG</sequence>
<evidence type="ECO:0000256" key="1">
    <source>
        <dbReference type="ARBA" id="ARBA00004651"/>
    </source>
</evidence>
<dbReference type="OrthoDB" id="9806440at2"/>
<feature type="transmembrane region" description="Helical" evidence="9">
    <location>
        <begin position="12"/>
        <end position="38"/>
    </location>
</feature>
<dbReference type="InterPro" id="IPR002191">
    <property type="entry name" value="Bac_export_3"/>
</dbReference>
<dbReference type="RefSeq" id="WP_093210719.1">
    <property type="nucleotide sequence ID" value="NZ_FNFL01000001.1"/>
</dbReference>
<comment type="function">
    <text evidence="9">Role in flagellar biosynthesis.</text>
</comment>
<keyword evidence="10" id="KW-0282">Flagellum</keyword>
<dbReference type="PRINTS" id="PR00952">
    <property type="entry name" value="TYPE3IMQPROT"/>
</dbReference>
<feature type="transmembrane region" description="Helical" evidence="9">
    <location>
        <begin position="50"/>
        <end position="70"/>
    </location>
</feature>
<keyword evidence="10" id="KW-0969">Cilium</keyword>
<keyword evidence="8 9" id="KW-0975">Bacterial flagellum</keyword>
<dbReference type="PANTHER" id="PTHR34040:SF2">
    <property type="entry name" value="FLAGELLAR BIOSYNTHETIC PROTEIN FLIQ"/>
    <property type="match status" value="1"/>
</dbReference>
<keyword evidence="5 9" id="KW-0812">Transmembrane</keyword>
<dbReference type="PIRSF" id="PIRSF004669">
    <property type="entry name" value="FliQ"/>
    <property type="match status" value="1"/>
</dbReference>
<evidence type="ECO:0000256" key="2">
    <source>
        <dbReference type="ARBA" id="ARBA00006156"/>
    </source>
</evidence>
<keyword evidence="4 9" id="KW-1003">Cell membrane</keyword>
<evidence type="ECO:0000313" key="10">
    <source>
        <dbReference type="EMBL" id="SDJ72165.1"/>
    </source>
</evidence>
<evidence type="ECO:0000256" key="8">
    <source>
        <dbReference type="ARBA" id="ARBA00023143"/>
    </source>
</evidence>
<comment type="similarity">
    <text evidence="2 9">Belongs to the FliQ/MopD/SpaQ family.</text>
</comment>
<dbReference type="InterPro" id="IPR006305">
    <property type="entry name" value="FliQ"/>
</dbReference>
<evidence type="ECO:0000256" key="5">
    <source>
        <dbReference type="ARBA" id="ARBA00022692"/>
    </source>
</evidence>
<keyword evidence="10" id="KW-0966">Cell projection</keyword>
<dbReference type="GO" id="GO:0005886">
    <property type="term" value="C:plasma membrane"/>
    <property type="evidence" value="ECO:0007669"/>
    <property type="project" value="UniProtKB-SubCell"/>
</dbReference>
<name>A0A1G8W358_9BACI</name>
<gene>
    <name evidence="9" type="primary">fliQ</name>
    <name evidence="10" type="ORF">SAMN05216243_0501</name>
</gene>
<proteinExistence type="inferred from homology"/>
<dbReference type="Proteomes" id="UP000198694">
    <property type="component" value="Unassembled WGS sequence"/>
</dbReference>
<keyword evidence="6 9" id="KW-1133">Transmembrane helix</keyword>
<evidence type="ECO:0000313" key="11">
    <source>
        <dbReference type="Proteomes" id="UP000198694"/>
    </source>
</evidence>
<dbReference type="GO" id="GO:0044780">
    <property type="term" value="P:bacterial-type flagellum assembly"/>
    <property type="evidence" value="ECO:0007669"/>
    <property type="project" value="InterPro"/>
</dbReference>
<reference evidence="10 11" key="1">
    <citation type="submission" date="2016-10" db="EMBL/GenBank/DDBJ databases">
        <authorList>
            <person name="de Groot N.N."/>
        </authorList>
    </citation>
    <scope>NUCLEOTIDE SEQUENCE [LARGE SCALE GENOMIC DNA]</scope>
    <source>
        <strain evidence="10 11">CGMCC 1.6502</strain>
    </source>
</reference>
<protein>
    <recommendedName>
        <fullName evidence="3 9">Flagellar biosynthetic protein FliQ</fullName>
    </recommendedName>
</protein>
<dbReference type="EMBL" id="FNFL01000001">
    <property type="protein sequence ID" value="SDJ72165.1"/>
    <property type="molecule type" value="Genomic_DNA"/>
</dbReference>
<dbReference type="GO" id="GO:0009425">
    <property type="term" value="C:bacterial-type flagellum basal body"/>
    <property type="evidence" value="ECO:0007669"/>
    <property type="project" value="UniProtKB-SubCell"/>
</dbReference>
<accession>A0A1G8W358</accession>
<dbReference type="PANTHER" id="PTHR34040">
    <property type="entry name" value="FLAGELLAR BIOSYNTHETIC PROTEIN FLIQ"/>
    <property type="match status" value="1"/>
</dbReference>
<evidence type="ECO:0000256" key="4">
    <source>
        <dbReference type="ARBA" id="ARBA00022475"/>
    </source>
</evidence>
<dbReference type="GO" id="GO:0009306">
    <property type="term" value="P:protein secretion"/>
    <property type="evidence" value="ECO:0007669"/>
    <property type="project" value="InterPro"/>
</dbReference>
<evidence type="ECO:0000256" key="9">
    <source>
        <dbReference type="RuleBase" id="RU364090"/>
    </source>
</evidence>
<organism evidence="10 11">
    <name type="scientific">Sediminibacillus albus</name>
    <dbReference type="NCBI Taxonomy" id="407036"/>
    <lineage>
        <taxon>Bacteria</taxon>
        <taxon>Bacillati</taxon>
        <taxon>Bacillota</taxon>
        <taxon>Bacilli</taxon>
        <taxon>Bacillales</taxon>
        <taxon>Bacillaceae</taxon>
        <taxon>Sediminibacillus</taxon>
    </lineage>
</organism>
<keyword evidence="11" id="KW-1185">Reference proteome</keyword>
<evidence type="ECO:0000256" key="3">
    <source>
        <dbReference type="ARBA" id="ARBA00021718"/>
    </source>
</evidence>
<comment type="subcellular location">
    <subcellularLocation>
        <location evidence="1 9">Cell membrane</location>
        <topology evidence="1">Multi-pass membrane protein</topology>
    </subcellularLocation>
    <subcellularLocation>
        <location evidence="9">Bacterial flagellum basal body</location>
    </subcellularLocation>
</comment>